<dbReference type="InterPro" id="IPR000847">
    <property type="entry name" value="LysR_HTH_N"/>
</dbReference>
<dbReference type="Proteomes" id="UP000184241">
    <property type="component" value="Unassembled WGS sequence"/>
</dbReference>
<evidence type="ECO:0000313" key="6">
    <source>
        <dbReference type="EMBL" id="SHI85711.1"/>
    </source>
</evidence>
<dbReference type="InterPro" id="IPR005119">
    <property type="entry name" value="LysR_subst-bd"/>
</dbReference>
<dbReference type="CDD" id="cd05466">
    <property type="entry name" value="PBP2_LTTR_substrate"/>
    <property type="match status" value="1"/>
</dbReference>
<dbReference type="Pfam" id="PF00126">
    <property type="entry name" value="HTH_1"/>
    <property type="match status" value="1"/>
</dbReference>
<dbReference type="AlphaFoldDB" id="A0A1M6EJQ8"/>
<reference evidence="6 7" key="1">
    <citation type="submission" date="2016-11" db="EMBL/GenBank/DDBJ databases">
        <authorList>
            <person name="Jaros S."/>
            <person name="Januszkiewicz K."/>
            <person name="Wedrychowicz H."/>
        </authorList>
    </citation>
    <scope>NUCLEOTIDE SEQUENCE [LARGE SCALE GENOMIC DNA]</scope>
    <source>
        <strain evidence="6 7">DSM 6191</strain>
    </source>
</reference>
<gene>
    <name evidence="6" type="ORF">SAMN02745941_04462</name>
</gene>
<evidence type="ECO:0000256" key="1">
    <source>
        <dbReference type="ARBA" id="ARBA00009437"/>
    </source>
</evidence>
<dbReference type="SUPFAM" id="SSF53850">
    <property type="entry name" value="Periplasmic binding protein-like II"/>
    <property type="match status" value="1"/>
</dbReference>
<dbReference type="RefSeq" id="WP_073022744.1">
    <property type="nucleotide sequence ID" value="NZ_FQXU01000022.1"/>
</dbReference>
<evidence type="ECO:0000256" key="2">
    <source>
        <dbReference type="ARBA" id="ARBA00023015"/>
    </source>
</evidence>
<organism evidence="6 7">
    <name type="scientific">Clostridium intestinale DSM 6191</name>
    <dbReference type="NCBI Taxonomy" id="1121320"/>
    <lineage>
        <taxon>Bacteria</taxon>
        <taxon>Bacillati</taxon>
        <taxon>Bacillota</taxon>
        <taxon>Clostridia</taxon>
        <taxon>Eubacteriales</taxon>
        <taxon>Clostridiaceae</taxon>
        <taxon>Clostridium</taxon>
    </lineage>
</organism>
<dbReference type="Pfam" id="PF03466">
    <property type="entry name" value="LysR_substrate"/>
    <property type="match status" value="1"/>
</dbReference>
<evidence type="ECO:0000313" key="7">
    <source>
        <dbReference type="Proteomes" id="UP000184241"/>
    </source>
</evidence>
<dbReference type="PANTHER" id="PTHR30346">
    <property type="entry name" value="TRANSCRIPTIONAL DUAL REGULATOR HCAR-RELATED"/>
    <property type="match status" value="1"/>
</dbReference>
<name>A0A1M6EJQ8_9CLOT</name>
<dbReference type="Gene3D" id="1.10.10.10">
    <property type="entry name" value="Winged helix-like DNA-binding domain superfamily/Winged helix DNA-binding domain"/>
    <property type="match status" value="1"/>
</dbReference>
<dbReference type="GO" id="GO:0032993">
    <property type="term" value="C:protein-DNA complex"/>
    <property type="evidence" value="ECO:0007669"/>
    <property type="project" value="TreeGrafter"/>
</dbReference>
<sequence>MNYEKVTLLQIEYFLAAAKHLNFTEAAKNLYVSQPSLSRQIAILENEIGVQLFFRTKRNVRLTSAGMVLFKEINGVVDSIEQAIEKVKQPNLGENCTLTIGCLESMNTSVFLPMIIRKFKEKHKNTNLIVESYGFKQLREKLINGKLDIIFTLSFEVDDSLGIVWDTVYRGNSYIVMDVSNPLAKSESLSIKDLKNEKFVIISRDESPKGFDGIIKICRKNGFDPRIVKQLPNIESVLLCVEAGVGVALFDSQVRYDNKNIKVFKVENDFVDVIMAWKKENMNSSIPHFVNGVLSEVKVE</sequence>
<proteinExistence type="inferred from homology"/>
<keyword evidence="2" id="KW-0805">Transcription regulation</keyword>
<dbReference type="InterPro" id="IPR036388">
    <property type="entry name" value="WH-like_DNA-bd_sf"/>
</dbReference>
<dbReference type="PANTHER" id="PTHR30346:SF0">
    <property type="entry name" value="HCA OPERON TRANSCRIPTIONAL ACTIVATOR HCAR"/>
    <property type="match status" value="1"/>
</dbReference>
<dbReference type="GO" id="GO:0003677">
    <property type="term" value="F:DNA binding"/>
    <property type="evidence" value="ECO:0007669"/>
    <property type="project" value="UniProtKB-KW"/>
</dbReference>
<dbReference type="PRINTS" id="PR00039">
    <property type="entry name" value="HTHLYSR"/>
</dbReference>
<evidence type="ECO:0000259" key="5">
    <source>
        <dbReference type="PROSITE" id="PS50931"/>
    </source>
</evidence>
<dbReference type="GO" id="GO:0003700">
    <property type="term" value="F:DNA-binding transcription factor activity"/>
    <property type="evidence" value="ECO:0007669"/>
    <property type="project" value="InterPro"/>
</dbReference>
<evidence type="ECO:0000256" key="4">
    <source>
        <dbReference type="ARBA" id="ARBA00023163"/>
    </source>
</evidence>
<dbReference type="EMBL" id="FQXU01000022">
    <property type="protein sequence ID" value="SHI85711.1"/>
    <property type="molecule type" value="Genomic_DNA"/>
</dbReference>
<evidence type="ECO:0000256" key="3">
    <source>
        <dbReference type="ARBA" id="ARBA00023125"/>
    </source>
</evidence>
<keyword evidence="4" id="KW-0804">Transcription</keyword>
<dbReference type="InterPro" id="IPR036390">
    <property type="entry name" value="WH_DNA-bd_sf"/>
</dbReference>
<feature type="domain" description="HTH lysR-type" evidence="5">
    <location>
        <begin position="6"/>
        <end position="63"/>
    </location>
</feature>
<protein>
    <submittedName>
        <fullName evidence="6">DNA-binding transcriptional regulator, LysR family</fullName>
    </submittedName>
</protein>
<dbReference type="PROSITE" id="PS50931">
    <property type="entry name" value="HTH_LYSR"/>
    <property type="match status" value="1"/>
</dbReference>
<dbReference type="FunFam" id="1.10.10.10:FF:000001">
    <property type="entry name" value="LysR family transcriptional regulator"/>
    <property type="match status" value="1"/>
</dbReference>
<comment type="similarity">
    <text evidence="1">Belongs to the LysR transcriptional regulatory family.</text>
</comment>
<dbReference type="Gene3D" id="3.40.190.10">
    <property type="entry name" value="Periplasmic binding protein-like II"/>
    <property type="match status" value="2"/>
</dbReference>
<dbReference type="SUPFAM" id="SSF46785">
    <property type="entry name" value="Winged helix' DNA-binding domain"/>
    <property type="match status" value="1"/>
</dbReference>
<keyword evidence="3 6" id="KW-0238">DNA-binding</keyword>
<accession>A0A1M6EJQ8</accession>